<evidence type="ECO:0000313" key="11">
    <source>
        <dbReference type="Proteomes" id="UP000663832"/>
    </source>
</evidence>
<keyword evidence="11" id="KW-1185">Reference proteome</keyword>
<dbReference type="GO" id="GO:0005730">
    <property type="term" value="C:nucleolus"/>
    <property type="evidence" value="ECO:0007669"/>
    <property type="project" value="UniProtKB-SubCell"/>
</dbReference>
<dbReference type="InterPro" id="IPR016024">
    <property type="entry name" value="ARM-type_fold"/>
</dbReference>
<evidence type="ECO:0000259" key="8">
    <source>
        <dbReference type="Pfam" id="PF03914"/>
    </source>
</evidence>
<gene>
    <name evidence="10" type="ORF">QVE165_LOCUS5465</name>
</gene>
<evidence type="ECO:0000256" key="4">
    <source>
        <dbReference type="ARBA" id="ARBA00023242"/>
    </source>
</evidence>
<sequence length="751" mass="87662">MVKHSKKPTKPKSRSKMTRANKKPELGKISKQEKKFHKKVKNTVPLKKNPSMYQKNKPVPKQKQKPKRESQISKMDTDMIDDEVDDEFILPLDMLSDEENEQVHIHTDDEDDNQHNMESYERLPRSSFNEKNRQRPLLPIKTDRGQLVAQSTPIIEQEIQEESDEDETDSSPTSSAVPPPPAKPVSIIELIAERDKKLNETKQTIVTLCDIIMKSPYEEISNLKQLRLLLNLGDPLISMTIRKLTMLSLVELFRDIVPGYRIRSLKEQTKDENEEIKNVKHKKYSNKENLSKDVKVIRHFEQTLLKHYQHFLHFLEQCAKKNLPDNHLTKSKQKHLKKMESSKLNLGHLAIQCLCKLLTYLHHFNFRTNLLNVIVQFMASSDVSVREQCCTCISDLIRNDRTGDISLEVVRFVTRLLKTRSYAVEPCVLDVFISLNIREISPIEEKKLEKSTRPDYRAQKLSRRDRRQHKEKQELNKALEGKTLANRQEQRLKINRQIIELIFLNYFRLLKRRLNLRLMPSVCEGLAKFSNLINIEYMDDLITCFYEELSSDQTGLTQRAKFHCLITVFSILNRQQVLIHIDPQRFYALFYSLLVPCPSNDDIDLVIKLIQLMLIDRYKQLSKNKLLAFIKRLLTMTLELQVYKSISAILVMIKALLSISSMVTEQLFDNEYSGSGIKYLIELNDPEYCHSQNATLYELILLKTTANKPVRQQCDEILSGKFQSDTHVLRSCQENALAFLQLTNNNEQQEK</sequence>
<dbReference type="GO" id="GO:0003682">
    <property type="term" value="F:chromatin binding"/>
    <property type="evidence" value="ECO:0007669"/>
    <property type="project" value="TreeGrafter"/>
</dbReference>
<feature type="compositionally biased region" description="Basic and acidic residues" evidence="7">
    <location>
        <begin position="67"/>
        <end position="77"/>
    </location>
</feature>
<keyword evidence="3" id="KW-0175">Coiled coil</keyword>
<accession>A0A813U7U7</accession>
<feature type="compositionally biased region" description="Acidic residues" evidence="7">
    <location>
        <begin position="158"/>
        <end position="169"/>
    </location>
</feature>
<feature type="domain" description="CCAAT-binding factor" evidence="8">
    <location>
        <begin position="563"/>
        <end position="711"/>
    </location>
</feature>
<feature type="compositionally biased region" description="Basic and acidic residues" evidence="7">
    <location>
        <begin position="101"/>
        <end position="133"/>
    </location>
</feature>
<dbReference type="Proteomes" id="UP000663832">
    <property type="component" value="Unassembled WGS sequence"/>
</dbReference>
<dbReference type="InterPro" id="IPR005612">
    <property type="entry name" value="CCAAT-binding_factor"/>
</dbReference>
<evidence type="ECO:0000256" key="2">
    <source>
        <dbReference type="ARBA" id="ARBA00007797"/>
    </source>
</evidence>
<evidence type="ECO:0000256" key="1">
    <source>
        <dbReference type="ARBA" id="ARBA00004604"/>
    </source>
</evidence>
<proteinExistence type="inferred from homology"/>
<dbReference type="InterPro" id="IPR016903">
    <property type="entry name" value="Nucleolar_cplx-assoc_3"/>
</dbReference>
<feature type="domain" description="Nucleolar complex-associated protein 3 N-terminal" evidence="9">
    <location>
        <begin position="201"/>
        <end position="311"/>
    </location>
</feature>
<dbReference type="PANTHER" id="PTHR14428:SF5">
    <property type="entry name" value="NUCLEOLAR COMPLEX PROTEIN 3 HOMOLOG"/>
    <property type="match status" value="1"/>
</dbReference>
<dbReference type="Gene3D" id="1.25.10.10">
    <property type="entry name" value="Leucine-rich Repeat Variant"/>
    <property type="match status" value="1"/>
</dbReference>
<organism evidence="10 11">
    <name type="scientific">Adineta steineri</name>
    <dbReference type="NCBI Taxonomy" id="433720"/>
    <lineage>
        <taxon>Eukaryota</taxon>
        <taxon>Metazoa</taxon>
        <taxon>Spiralia</taxon>
        <taxon>Gnathifera</taxon>
        <taxon>Rotifera</taxon>
        <taxon>Eurotatoria</taxon>
        <taxon>Bdelloidea</taxon>
        <taxon>Adinetida</taxon>
        <taxon>Adinetidae</taxon>
        <taxon>Adineta</taxon>
    </lineage>
</organism>
<feature type="compositionally biased region" description="Basic and acidic residues" evidence="7">
    <location>
        <begin position="22"/>
        <end position="33"/>
    </location>
</feature>
<comment type="caution">
    <text evidence="10">The sequence shown here is derived from an EMBL/GenBank/DDBJ whole genome shotgun (WGS) entry which is preliminary data.</text>
</comment>
<comment type="subcellular location">
    <subcellularLocation>
        <location evidence="1">Nucleus</location>
        <location evidence="1">Nucleolus</location>
    </subcellularLocation>
</comment>
<evidence type="ECO:0000256" key="5">
    <source>
        <dbReference type="ARBA" id="ARBA00032701"/>
    </source>
</evidence>
<dbReference type="Pfam" id="PF07540">
    <property type="entry name" value="NOC3p"/>
    <property type="match status" value="1"/>
</dbReference>
<comment type="similarity">
    <text evidence="2">Belongs to the CBF/MAK21 family.</text>
</comment>
<keyword evidence="4" id="KW-0539">Nucleus</keyword>
<feature type="compositionally biased region" description="Basic residues" evidence="7">
    <location>
        <begin position="1"/>
        <end position="21"/>
    </location>
</feature>
<dbReference type="OrthoDB" id="10263597at2759"/>
<dbReference type="Pfam" id="PF03914">
    <property type="entry name" value="CBF"/>
    <property type="match status" value="1"/>
</dbReference>
<evidence type="ECO:0000259" key="9">
    <source>
        <dbReference type="Pfam" id="PF07540"/>
    </source>
</evidence>
<evidence type="ECO:0000256" key="6">
    <source>
        <dbReference type="ARBA" id="ARBA00032937"/>
    </source>
</evidence>
<dbReference type="PANTHER" id="PTHR14428">
    <property type="entry name" value="NUCLEOLAR COMPLEX PROTEIN 3"/>
    <property type="match status" value="1"/>
</dbReference>
<evidence type="ECO:0000256" key="7">
    <source>
        <dbReference type="SAM" id="MobiDB-lite"/>
    </source>
</evidence>
<dbReference type="GO" id="GO:0006270">
    <property type="term" value="P:DNA replication initiation"/>
    <property type="evidence" value="ECO:0007669"/>
    <property type="project" value="TreeGrafter"/>
</dbReference>
<reference evidence="10" key="1">
    <citation type="submission" date="2021-02" db="EMBL/GenBank/DDBJ databases">
        <authorList>
            <person name="Nowell W R."/>
        </authorList>
    </citation>
    <scope>NUCLEOTIDE SEQUENCE</scope>
</reference>
<feature type="region of interest" description="Disordered" evidence="7">
    <location>
        <begin position="97"/>
        <end position="184"/>
    </location>
</feature>
<dbReference type="EMBL" id="CAJNOM010000022">
    <property type="protein sequence ID" value="CAF0824912.1"/>
    <property type="molecule type" value="Genomic_DNA"/>
</dbReference>
<dbReference type="InterPro" id="IPR011989">
    <property type="entry name" value="ARM-like"/>
</dbReference>
<feature type="compositionally biased region" description="Basic residues" evidence="7">
    <location>
        <begin position="460"/>
        <end position="470"/>
    </location>
</feature>
<dbReference type="InterPro" id="IPR011501">
    <property type="entry name" value="Noc3_N"/>
</dbReference>
<feature type="region of interest" description="Disordered" evidence="7">
    <location>
        <begin position="451"/>
        <end position="472"/>
    </location>
</feature>
<protein>
    <recommendedName>
        <fullName evidence="6">NOC3-like protein</fullName>
    </recommendedName>
    <alternativeName>
        <fullName evidence="5">Nucleolar complex-associated protein 3-like protein</fullName>
    </alternativeName>
</protein>
<name>A0A813U7U7_9BILA</name>
<evidence type="ECO:0000313" key="10">
    <source>
        <dbReference type="EMBL" id="CAF0824912.1"/>
    </source>
</evidence>
<dbReference type="AlphaFoldDB" id="A0A813U7U7"/>
<feature type="region of interest" description="Disordered" evidence="7">
    <location>
        <begin position="1"/>
        <end position="83"/>
    </location>
</feature>
<evidence type="ECO:0000256" key="3">
    <source>
        <dbReference type="ARBA" id="ARBA00023054"/>
    </source>
</evidence>
<dbReference type="SUPFAM" id="SSF48371">
    <property type="entry name" value="ARM repeat"/>
    <property type="match status" value="1"/>
</dbReference>